<dbReference type="AlphaFoldDB" id="B8IH18"/>
<dbReference type="KEGG" id="mno:Mnod_2942"/>
<name>B8IH18_METNO</name>
<keyword evidence="2" id="KW-1185">Reference proteome</keyword>
<dbReference type="EMBL" id="CP001349">
    <property type="protein sequence ID" value="ACL57893.1"/>
    <property type="molecule type" value="Genomic_DNA"/>
</dbReference>
<sequence length="111" mass="11896">MRATAELAACYVGRNDAVRRGLRDGAAALGAASQDHYRLALLAEICGRHAAQIPAILEALERGEEVTIRQSRAAELVRSRSAVPVRAHWPVMRRPGTVMGPVGVAMAAEVR</sequence>
<dbReference type="Proteomes" id="UP000008207">
    <property type="component" value="Chromosome"/>
</dbReference>
<evidence type="ECO:0000313" key="1">
    <source>
        <dbReference type="EMBL" id="ACL57893.1"/>
    </source>
</evidence>
<reference evidence="1 2" key="1">
    <citation type="submission" date="2009-01" db="EMBL/GenBank/DDBJ databases">
        <title>Complete sequence of chromosome of Methylobacterium nodulans ORS 2060.</title>
        <authorList>
            <consortium name="US DOE Joint Genome Institute"/>
            <person name="Lucas S."/>
            <person name="Copeland A."/>
            <person name="Lapidus A."/>
            <person name="Glavina del Rio T."/>
            <person name="Dalin E."/>
            <person name="Tice H."/>
            <person name="Bruce D."/>
            <person name="Goodwin L."/>
            <person name="Pitluck S."/>
            <person name="Sims D."/>
            <person name="Brettin T."/>
            <person name="Detter J.C."/>
            <person name="Han C."/>
            <person name="Larimer F."/>
            <person name="Land M."/>
            <person name="Hauser L."/>
            <person name="Kyrpides N."/>
            <person name="Ivanova N."/>
            <person name="Marx C.J."/>
            <person name="Richardson P."/>
        </authorList>
    </citation>
    <scope>NUCLEOTIDE SEQUENCE [LARGE SCALE GENOMIC DNA]</scope>
    <source>
        <strain evidence="2">LMG 21967 / CNCM I-2342 / ORS 2060</strain>
    </source>
</reference>
<dbReference type="HOGENOM" id="CLU_1852875_0_0_5"/>
<dbReference type="STRING" id="460265.Mnod_2942"/>
<evidence type="ECO:0000313" key="2">
    <source>
        <dbReference type="Proteomes" id="UP000008207"/>
    </source>
</evidence>
<protein>
    <submittedName>
        <fullName evidence="1">Uncharacterized protein</fullName>
    </submittedName>
</protein>
<organism evidence="1 2">
    <name type="scientific">Methylobacterium nodulans (strain LMG 21967 / CNCM I-2342 / ORS 2060)</name>
    <dbReference type="NCBI Taxonomy" id="460265"/>
    <lineage>
        <taxon>Bacteria</taxon>
        <taxon>Pseudomonadati</taxon>
        <taxon>Pseudomonadota</taxon>
        <taxon>Alphaproteobacteria</taxon>
        <taxon>Hyphomicrobiales</taxon>
        <taxon>Methylobacteriaceae</taxon>
        <taxon>Methylobacterium</taxon>
    </lineage>
</organism>
<proteinExistence type="predicted"/>
<gene>
    <name evidence="1" type="ordered locus">Mnod_2942</name>
</gene>
<accession>B8IH18</accession>
<dbReference type="RefSeq" id="WP_015929568.1">
    <property type="nucleotide sequence ID" value="NC_011894.1"/>
</dbReference>